<evidence type="ECO:0000256" key="1">
    <source>
        <dbReference type="ARBA" id="ARBA00001933"/>
    </source>
</evidence>
<evidence type="ECO:0000256" key="6">
    <source>
        <dbReference type="ARBA" id="ARBA00022898"/>
    </source>
</evidence>
<dbReference type="EMBL" id="FMJC01000002">
    <property type="protein sequence ID" value="SCM74146.1"/>
    <property type="molecule type" value="Genomic_DNA"/>
</dbReference>
<keyword evidence="5 8" id="KW-0808">Transferase</keyword>
<dbReference type="AlphaFoldDB" id="A0A212L9C8"/>
<reference evidence="8" key="1">
    <citation type="submission" date="2016-08" db="EMBL/GenBank/DDBJ databases">
        <authorList>
            <person name="Seilhamer J.J."/>
        </authorList>
    </citation>
    <scope>NUCLEOTIDE SEQUENCE</scope>
    <source>
        <strain evidence="8">86-1</strain>
    </source>
</reference>
<proteinExistence type="inferred from homology"/>
<dbReference type="PANTHER" id="PTHR42790:SF19">
    <property type="entry name" value="KYNURENINE_ALPHA-AMINOADIPATE AMINOTRANSFERASE, MITOCHONDRIAL"/>
    <property type="match status" value="1"/>
</dbReference>
<keyword evidence="4 8" id="KW-0032">Aminotransferase</keyword>
<comment type="subunit">
    <text evidence="3">Homodimer.</text>
</comment>
<keyword evidence="6" id="KW-0663">Pyridoxal phosphate</keyword>
<dbReference type="PANTHER" id="PTHR42790">
    <property type="entry name" value="AMINOTRANSFERASE"/>
    <property type="match status" value="1"/>
</dbReference>
<dbReference type="InterPro" id="IPR015421">
    <property type="entry name" value="PyrdxlP-dep_Trfase_major"/>
</dbReference>
<evidence type="ECO:0000313" key="8">
    <source>
        <dbReference type="EMBL" id="SCM74146.1"/>
    </source>
</evidence>
<dbReference type="FunFam" id="3.40.640.10:FF:000053">
    <property type="entry name" value="Aminotransferase, class I"/>
    <property type="match status" value="1"/>
</dbReference>
<evidence type="ECO:0000256" key="2">
    <source>
        <dbReference type="ARBA" id="ARBA00007441"/>
    </source>
</evidence>
<evidence type="ECO:0000256" key="4">
    <source>
        <dbReference type="ARBA" id="ARBA00022576"/>
    </source>
</evidence>
<comment type="cofactor">
    <cofactor evidence="1">
        <name>pyridoxal 5'-phosphate</name>
        <dbReference type="ChEBI" id="CHEBI:597326"/>
    </cofactor>
</comment>
<evidence type="ECO:0000259" key="7">
    <source>
        <dbReference type="Pfam" id="PF00155"/>
    </source>
</evidence>
<comment type="similarity">
    <text evidence="2">Belongs to the class-I pyridoxal-phosphate-dependent aminotransferase family.</text>
</comment>
<accession>A0A212L9C8</accession>
<dbReference type="Gene3D" id="3.40.640.10">
    <property type="entry name" value="Type I PLP-dependent aspartate aminotransferase-like (Major domain)"/>
    <property type="match status" value="1"/>
</dbReference>
<dbReference type="GO" id="GO:0047536">
    <property type="term" value="F:2-aminoadipate transaminase activity"/>
    <property type="evidence" value="ECO:0007669"/>
    <property type="project" value="UniProtKB-EC"/>
</dbReference>
<dbReference type="Gene3D" id="3.90.1150.10">
    <property type="entry name" value="Aspartate Aminotransferase, domain 1"/>
    <property type="match status" value="1"/>
</dbReference>
<dbReference type="InterPro" id="IPR015422">
    <property type="entry name" value="PyrdxlP-dep_Trfase_small"/>
</dbReference>
<dbReference type="GO" id="GO:1901605">
    <property type="term" value="P:alpha-amino acid metabolic process"/>
    <property type="evidence" value="ECO:0007669"/>
    <property type="project" value="TreeGrafter"/>
</dbReference>
<dbReference type="InterPro" id="IPR015424">
    <property type="entry name" value="PyrdxlP-dep_Trfase"/>
</dbReference>
<sequence>MFHAISFTSEGAAMNTAYAQRISNLKASEIRELLKITEQPDVISFAGGLPAPELFPTEAISDMCVSVLAHDGQRALQYATTEGYLPLRQWIAGRMNATLGTAFGEDNILITNGSQQGLDLSGKVFIDEGDVILCESPTYLAAITAFRAYGCRFVEVPTDEDGMRMDDLAKLLETTTRVKGIYVIPNFQNPTGRTMSLDRRQRLAELAAQHRVVVLEDNPYGELRFEGEFLPSVQSFDREGWVISFGSFSKILCPGFRIGWVAGNKNIVQKYVLVKQGVDLQSNTFVQAVIAAYLEKHDIDAHIKNILGVYKNRRDVLLSALGRHFPQGVRFTRPEGGLFAWVTLPKSMDSRGILDACIQRKVAFVPGGPFFPNGGQENTLRLNFSNMEEARIEEGVAIIADVLNDHLADAQ</sequence>
<dbReference type="CDD" id="cd00609">
    <property type="entry name" value="AAT_like"/>
    <property type="match status" value="1"/>
</dbReference>
<dbReference type="InterPro" id="IPR004839">
    <property type="entry name" value="Aminotransferase_I/II_large"/>
</dbReference>
<dbReference type="GO" id="GO:0030170">
    <property type="term" value="F:pyridoxal phosphate binding"/>
    <property type="evidence" value="ECO:0007669"/>
    <property type="project" value="InterPro"/>
</dbReference>
<name>A0A212L9C8_9BACT</name>
<protein>
    <submittedName>
        <fullName evidence="8">2-aminoadipate transaminase</fullName>
        <ecNumber evidence="8">2.6.1.39</ecNumber>
    </submittedName>
</protein>
<dbReference type="InterPro" id="IPR050859">
    <property type="entry name" value="Class-I_PLP-dep_aminotransf"/>
</dbReference>
<dbReference type="SUPFAM" id="SSF53383">
    <property type="entry name" value="PLP-dependent transferases"/>
    <property type="match status" value="1"/>
</dbReference>
<evidence type="ECO:0000256" key="5">
    <source>
        <dbReference type="ARBA" id="ARBA00022679"/>
    </source>
</evidence>
<gene>
    <name evidence="8" type="primary">lysN</name>
    <name evidence="8" type="ORF">KL86DES1_21760</name>
</gene>
<dbReference type="EC" id="2.6.1.39" evidence="8"/>
<organism evidence="8">
    <name type="scientific">uncultured Desulfovibrio sp</name>
    <dbReference type="NCBI Taxonomy" id="167968"/>
    <lineage>
        <taxon>Bacteria</taxon>
        <taxon>Pseudomonadati</taxon>
        <taxon>Thermodesulfobacteriota</taxon>
        <taxon>Desulfovibrionia</taxon>
        <taxon>Desulfovibrionales</taxon>
        <taxon>Desulfovibrionaceae</taxon>
        <taxon>Desulfovibrio</taxon>
        <taxon>environmental samples</taxon>
    </lineage>
</organism>
<evidence type="ECO:0000256" key="3">
    <source>
        <dbReference type="ARBA" id="ARBA00011738"/>
    </source>
</evidence>
<feature type="domain" description="Aminotransferase class I/classII large" evidence="7">
    <location>
        <begin position="62"/>
        <end position="398"/>
    </location>
</feature>
<dbReference type="Pfam" id="PF00155">
    <property type="entry name" value="Aminotran_1_2"/>
    <property type="match status" value="1"/>
</dbReference>